<feature type="domain" description="UspA" evidence="2">
    <location>
        <begin position="3"/>
        <end position="141"/>
    </location>
</feature>
<dbReference type="SUPFAM" id="SSF52402">
    <property type="entry name" value="Adenine nucleotide alpha hydrolases-like"/>
    <property type="match status" value="1"/>
</dbReference>
<name>A0ABS0J586_9BACT</name>
<dbReference type="PRINTS" id="PR01438">
    <property type="entry name" value="UNVRSLSTRESS"/>
</dbReference>
<comment type="similarity">
    <text evidence="1">Belongs to the universal stress protein A family.</text>
</comment>
<evidence type="ECO:0000259" key="2">
    <source>
        <dbReference type="Pfam" id="PF00582"/>
    </source>
</evidence>
<dbReference type="InterPro" id="IPR006015">
    <property type="entry name" value="Universal_stress_UspA"/>
</dbReference>
<sequence>MSYARILLPMDGSEHARLALRHAVNLARCCGAGHIVLMHSFGEIPALIGGEAREELVRECTQEAEALLAEPRALLDELGVPNSVRIVDGAPGRAVVRVCEEEGCDTIVMGSRGLGELGGMIMGSVTHQVLHLAKVPVLVVR</sequence>
<comment type="caution">
    <text evidence="3">The sequence shown here is derived from an EMBL/GenBank/DDBJ whole genome shotgun (WGS) entry which is preliminary data.</text>
</comment>
<dbReference type="InterPro" id="IPR014729">
    <property type="entry name" value="Rossmann-like_a/b/a_fold"/>
</dbReference>
<dbReference type="RefSeq" id="WP_196609676.1">
    <property type="nucleotide sequence ID" value="NZ_VRYY01000331.1"/>
</dbReference>
<dbReference type="PANTHER" id="PTHR46268:SF6">
    <property type="entry name" value="UNIVERSAL STRESS PROTEIN UP12"/>
    <property type="match status" value="1"/>
</dbReference>
<accession>A0ABS0J586</accession>
<reference evidence="3 4" key="1">
    <citation type="submission" date="2019-08" db="EMBL/GenBank/DDBJ databases">
        <authorList>
            <person name="Luo N."/>
        </authorList>
    </citation>
    <scope>NUCLEOTIDE SEQUENCE [LARGE SCALE GENOMIC DNA]</scope>
    <source>
        <strain evidence="3 4">NCIMB 9442</strain>
    </source>
</reference>
<dbReference type="Gene3D" id="3.40.50.620">
    <property type="entry name" value="HUPs"/>
    <property type="match status" value="1"/>
</dbReference>
<protein>
    <submittedName>
        <fullName evidence="3">Universal stress protein</fullName>
    </submittedName>
</protein>
<evidence type="ECO:0000313" key="3">
    <source>
        <dbReference type="EMBL" id="MBG3877586.1"/>
    </source>
</evidence>
<dbReference type="EMBL" id="VRYY01000331">
    <property type="protein sequence ID" value="MBG3877586.1"/>
    <property type="molecule type" value="Genomic_DNA"/>
</dbReference>
<dbReference type="CDD" id="cd00293">
    <property type="entry name" value="USP-like"/>
    <property type="match status" value="1"/>
</dbReference>
<dbReference type="PANTHER" id="PTHR46268">
    <property type="entry name" value="STRESS RESPONSE PROTEIN NHAX"/>
    <property type="match status" value="1"/>
</dbReference>
<dbReference type="Proteomes" id="UP001194469">
    <property type="component" value="Unassembled WGS sequence"/>
</dbReference>
<gene>
    <name evidence="3" type="ORF">FVW20_11315</name>
</gene>
<keyword evidence="4" id="KW-1185">Reference proteome</keyword>
<evidence type="ECO:0000313" key="4">
    <source>
        <dbReference type="Proteomes" id="UP001194469"/>
    </source>
</evidence>
<dbReference type="Pfam" id="PF00582">
    <property type="entry name" value="Usp"/>
    <property type="match status" value="1"/>
</dbReference>
<proteinExistence type="inferred from homology"/>
<dbReference type="InterPro" id="IPR006016">
    <property type="entry name" value="UspA"/>
</dbReference>
<organism evidence="3 4">
    <name type="scientific">Nitratidesulfovibrio oxamicus</name>
    <dbReference type="NCBI Taxonomy" id="32016"/>
    <lineage>
        <taxon>Bacteria</taxon>
        <taxon>Pseudomonadati</taxon>
        <taxon>Thermodesulfobacteriota</taxon>
        <taxon>Desulfovibrionia</taxon>
        <taxon>Desulfovibrionales</taxon>
        <taxon>Desulfovibrionaceae</taxon>
        <taxon>Nitratidesulfovibrio</taxon>
    </lineage>
</organism>
<evidence type="ECO:0000256" key="1">
    <source>
        <dbReference type="ARBA" id="ARBA00008791"/>
    </source>
</evidence>